<gene>
    <name evidence="2" type="ORF">AMTR_s00083p00097430</name>
</gene>
<name>W1P6B4_AMBTC</name>
<proteinExistence type="predicted"/>
<evidence type="ECO:0000256" key="1">
    <source>
        <dbReference type="SAM" id="MobiDB-lite"/>
    </source>
</evidence>
<keyword evidence="3" id="KW-1185">Reference proteome</keyword>
<organism evidence="2 3">
    <name type="scientific">Amborella trichopoda</name>
    <dbReference type="NCBI Taxonomy" id="13333"/>
    <lineage>
        <taxon>Eukaryota</taxon>
        <taxon>Viridiplantae</taxon>
        <taxon>Streptophyta</taxon>
        <taxon>Embryophyta</taxon>
        <taxon>Tracheophyta</taxon>
        <taxon>Spermatophyta</taxon>
        <taxon>Magnoliopsida</taxon>
        <taxon>Amborellales</taxon>
        <taxon>Amborellaceae</taxon>
        <taxon>Amborella</taxon>
    </lineage>
</organism>
<dbReference type="AlphaFoldDB" id="W1P6B4"/>
<dbReference type="HOGENOM" id="CLU_2457806_0_0_1"/>
<dbReference type="Gramene" id="ERN02520">
    <property type="protein sequence ID" value="ERN02520"/>
    <property type="gene ID" value="AMTR_s00083p00097430"/>
</dbReference>
<sequence length="89" mass="10269">MHSTMLEEGVERASNGEACEFEKEKSSEEEELSVLSRHTKVWSLVILTPNLCCGYSRCCEKVSWSWWVDLVCSHQWHGGEVIGERLECY</sequence>
<evidence type="ECO:0000313" key="2">
    <source>
        <dbReference type="EMBL" id="ERN02520.1"/>
    </source>
</evidence>
<reference evidence="3" key="1">
    <citation type="journal article" date="2013" name="Science">
        <title>The Amborella genome and the evolution of flowering plants.</title>
        <authorList>
            <consortium name="Amborella Genome Project"/>
        </authorList>
    </citation>
    <scope>NUCLEOTIDE SEQUENCE [LARGE SCALE GENOMIC DNA]</scope>
</reference>
<feature type="region of interest" description="Disordered" evidence="1">
    <location>
        <begin position="1"/>
        <end position="23"/>
    </location>
</feature>
<dbReference type="EMBL" id="KI394526">
    <property type="protein sequence ID" value="ERN02520.1"/>
    <property type="molecule type" value="Genomic_DNA"/>
</dbReference>
<protein>
    <submittedName>
        <fullName evidence="2">Uncharacterized protein</fullName>
    </submittedName>
</protein>
<evidence type="ECO:0000313" key="3">
    <source>
        <dbReference type="Proteomes" id="UP000017836"/>
    </source>
</evidence>
<dbReference type="Proteomes" id="UP000017836">
    <property type="component" value="Unassembled WGS sequence"/>
</dbReference>
<accession>W1P6B4</accession>